<sequence length="374" mass="41880">MVRQLSWKYQDVLEQGESIANYLGAPMVSRIMEERIGRLFSQHQPSVGERGNGGHDMMLTWTEIILEFKNGQLENDDNGMSSIQVRGVTVQLSEADLTMLRSGIPQVLMDPLDAKDRWTEQTAVESSITNISEWNQCAMQANEKFTVIEQNDKLLQALRNRLAMLLNYASTDTQSHSGTLNTPSTGNILGSGPAGVNPLPSVPLPTESEDGASTAQRPRVHTPVHDPAGPVTRRSPQPGSRKWSAEEENRLLDWLEAHCTLTCSKMEHEYEREFGIYRPYPAMQAKAARLQPVKSYNPPRKRTRQSHYTSPNVVIKTPRYTAPLQDTHSTAYCSGLQVEERQTYLPPTLAELPTVGEDHPVPRRDCLPVKKLLG</sequence>
<dbReference type="EMBL" id="NKHU02000328">
    <property type="protein sequence ID" value="RHZ44484.1"/>
    <property type="molecule type" value="Genomic_DNA"/>
</dbReference>
<dbReference type="OrthoDB" id="4457881at2759"/>
<protein>
    <submittedName>
        <fullName evidence="2">Uncharacterized protein</fullName>
    </submittedName>
</protein>
<proteinExistence type="predicted"/>
<name>A0A397G3P4_ASPTH</name>
<feature type="region of interest" description="Disordered" evidence="1">
    <location>
        <begin position="172"/>
        <end position="245"/>
    </location>
</feature>
<feature type="compositionally biased region" description="Polar residues" evidence="1">
    <location>
        <begin position="172"/>
        <end position="188"/>
    </location>
</feature>
<evidence type="ECO:0000313" key="2">
    <source>
        <dbReference type="EMBL" id="RHZ44484.1"/>
    </source>
</evidence>
<gene>
    <name evidence="2" type="ORF">CDV56_103195</name>
</gene>
<dbReference type="GeneID" id="38125169"/>
<dbReference type="Proteomes" id="UP000215305">
    <property type="component" value="Unassembled WGS sequence"/>
</dbReference>
<dbReference type="AlphaFoldDB" id="A0A397G3P4"/>
<dbReference type="STRING" id="41047.A0A397G3P4"/>
<comment type="caution">
    <text evidence="2">The sequence shown here is derived from an EMBL/GenBank/DDBJ whole genome shotgun (WGS) entry which is preliminary data.</text>
</comment>
<dbReference type="VEuPathDB" id="FungiDB:CDV56_103195"/>
<accession>A0A397G3P4</accession>
<evidence type="ECO:0000256" key="1">
    <source>
        <dbReference type="SAM" id="MobiDB-lite"/>
    </source>
</evidence>
<reference evidence="2" key="1">
    <citation type="submission" date="2018-08" db="EMBL/GenBank/DDBJ databases">
        <title>Draft genome sequence of azole-resistant Aspergillus thermomutatus (Neosartorya pseudofischeri) strain HMR AF 39, isolated from a human nasal aspirate.</title>
        <authorList>
            <person name="Parent-Michaud M."/>
            <person name="Dufresne P.J."/>
            <person name="Fournier E."/>
            <person name="Martineau C."/>
            <person name="Moreira S."/>
            <person name="Perkins V."/>
            <person name="De Repentigny L."/>
            <person name="Dufresne S.F."/>
        </authorList>
    </citation>
    <scope>NUCLEOTIDE SEQUENCE [LARGE SCALE GENOMIC DNA]</scope>
    <source>
        <strain evidence="2">HMR AF 39</strain>
    </source>
</reference>
<organism evidence="2 3">
    <name type="scientific">Aspergillus thermomutatus</name>
    <name type="common">Neosartorya pseudofischeri</name>
    <dbReference type="NCBI Taxonomy" id="41047"/>
    <lineage>
        <taxon>Eukaryota</taxon>
        <taxon>Fungi</taxon>
        <taxon>Dikarya</taxon>
        <taxon>Ascomycota</taxon>
        <taxon>Pezizomycotina</taxon>
        <taxon>Eurotiomycetes</taxon>
        <taxon>Eurotiomycetidae</taxon>
        <taxon>Eurotiales</taxon>
        <taxon>Aspergillaceae</taxon>
        <taxon>Aspergillus</taxon>
        <taxon>Aspergillus subgen. Fumigati</taxon>
    </lineage>
</organism>
<evidence type="ECO:0000313" key="3">
    <source>
        <dbReference type="Proteomes" id="UP000215305"/>
    </source>
</evidence>
<keyword evidence="3" id="KW-1185">Reference proteome</keyword>
<dbReference type="RefSeq" id="XP_026610348.1">
    <property type="nucleotide sequence ID" value="XM_026756814.1"/>
</dbReference>